<dbReference type="Proteomes" id="UP000248961">
    <property type="component" value="Unassembled WGS sequence"/>
</dbReference>
<keyword evidence="3" id="KW-0274">FAD</keyword>
<dbReference type="GeneID" id="37201708"/>
<dbReference type="RefSeq" id="XP_025545698.1">
    <property type="nucleotide sequence ID" value="XM_025697419.1"/>
</dbReference>
<dbReference type="PRINTS" id="PR00420">
    <property type="entry name" value="RNGMNOXGNASE"/>
</dbReference>
<evidence type="ECO:0000256" key="4">
    <source>
        <dbReference type="ARBA" id="ARBA00023002"/>
    </source>
</evidence>
<evidence type="ECO:0000256" key="1">
    <source>
        <dbReference type="ARBA" id="ARBA00001974"/>
    </source>
</evidence>
<dbReference type="InterPro" id="IPR036188">
    <property type="entry name" value="FAD/NAD-bd_sf"/>
</dbReference>
<dbReference type="PANTHER" id="PTHR47178">
    <property type="entry name" value="MONOOXYGENASE, FAD-BINDING"/>
    <property type="match status" value="1"/>
</dbReference>
<dbReference type="Gene3D" id="3.50.50.60">
    <property type="entry name" value="FAD/NAD(P)-binding domain"/>
    <property type="match status" value="1"/>
</dbReference>
<evidence type="ECO:0000256" key="5">
    <source>
        <dbReference type="ARBA" id="ARBA00023033"/>
    </source>
</evidence>
<name>A0A395HJV9_ASPHC</name>
<dbReference type="InterPro" id="IPR002938">
    <property type="entry name" value="FAD-bd"/>
</dbReference>
<feature type="domain" description="FAD-binding" evidence="6">
    <location>
        <begin position="19"/>
        <end position="324"/>
    </location>
</feature>
<organism evidence="7 8">
    <name type="scientific">Aspergillus homomorphus (strain CBS 101889)</name>
    <dbReference type="NCBI Taxonomy" id="1450537"/>
    <lineage>
        <taxon>Eukaryota</taxon>
        <taxon>Fungi</taxon>
        <taxon>Dikarya</taxon>
        <taxon>Ascomycota</taxon>
        <taxon>Pezizomycotina</taxon>
        <taxon>Eurotiomycetes</taxon>
        <taxon>Eurotiomycetidae</taxon>
        <taxon>Eurotiales</taxon>
        <taxon>Aspergillaceae</taxon>
        <taxon>Aspergillus</taxon>
        <taxon>Aspergillus subgen. Circumdati</taxon>
    </lineage>
</organism>
<dbReference type="AlphaFoldDB" id="A0A395HJV9"/>
<keyword evidence="4" id="KW-0560">Oxidoreductase</keyword>
<evidence type="ECO:0000259" key="6">
    <source>
        <dbReference type="Pfam" id="PF01494"/>
    </source>
</evidence>
<keyword evidence="2" id="KW-0285">Flavoprotein</keyword>
<dbReference type="Pfam" id="PF01494">
    <property type="entry name" value="FAD_binding_3"/>
    <property type="match status" value="1"/>
</dbReference>
<proteinExistence type="predicted"/>
<dbReference type="PANTHER" id="PTHR47178:SF3">
    <property type="entry name" value="FAD-BINDING DOMAIN-CONTAINING PROTEIN"/>
    <property type="match status" value="1"/>
</dbReference>
<dbReference type="STRING" id="1450537.A0A395HJV9"/>
<accession>A0A395HJV9</accession>
<dbReference type="EMBL" id="KZ824379">
    <property type="protein sequence ID" value="RAL06544.1"/>
    <property type="molecule type" value="Genomic_DNA"/>
</dbReference>
<dbReference type="OrthoDB" id="47494at2759"/>
<comment type="cofactor">
    <cofactor evidence="1">
        <name>FAD</name>
        <dbReference type="ChEBI" id="CHEBI:57692"/>
    </cofactor>
</comment>
<gene>
    <name evidence="7" type="ORF">BO97DRAFT_430126</name>
</gene>
<evidence type="ECO:0000313" key="8">
    <source>
        <dbReference type="Proteomes" id="UP000248961"/>
    </source>
</evidence>
<dbReference type="GO" id="GO:0004497">
    <property type="term" value="F:monooxygenase activity"/>
    <property type="evidence" value="ECO:0007669"/>
    <property type="project" value="UniProtKB-KW"/>
</dbReference>
<protein>
    <submittedName>
        <fullName evidence="7">FAD/NAD(P)-binding domain-containing protein</fullName>
    </submittedName>
</protein>
<keyword evidence="5" id="KW-0503">Monooxygenase</keyword>
<dbReference type="SUPFAM" id="SSF51905">
    <property type="entry name" value="FAD/NAD(P)-binding domain"/>
    <property type="match status" value="1"/>
</dbReference>
<reference evidence="7 8" key="1">
    <citation type="submission" date="2018-02" db="EMBL/GenBank/DDBJ databases">
        <title>The genomes of Aspergillus section Nigri reveals drivers in fungal speciation.</title>
        <authorList>
            <consortium name="DOE Joint Genome Institute"/>
            <person name="Vesth T.C."/>
            <person name="Nybo J."/>
            <person name="Theobald S."/>
            <person name="Brandl J."/>
            <person name="Frisvad J.C."/>
            <person name="Nielsen K.F."/>
            <person name="Lyhne E.K."/>
            <person name="Kogle M.E."/>
            <person name="Kuo A."/>
            <person name="Riley R."/>
            <person name="Clum A."/>
            <person name="Nolan M."/>
            <person name="Lipzen A."/>
            <person name="Salamov A."/>
            <person name="Henrissat B."/>
            <person name="Wiebenga A."/>
            <person name="De vries R.P."/>
            <person name="Grigoriev I.V."/>
            <person name="Mortensen U.H."/>
            <person name="Andersen M.R."/>
            <person name="Baker S.E."/>
        </authorList>
    </citation>
    <scope>NUCLEOTIDE SEQUENCE [LARGE SCALE GENOMIC DNA]</scope>
    <source>
        <strain evidence="7 8">CBS 101889</strain>
    </source>
</reference>
<evidence type="ECO:0000256" key="3">
    <source>
        <dbReference type="ARBA" id="ARBA00022827"/>
    </source>
</evidence>
<evidence type="ECO:0000256" key="2">
    <source>
        <dbReference type="ARBA" id="ARBA00022630"/>
    </source>
</evidence>
<dbReference type="GO" id="GO:0071949">
    <property type="term" value="F:FAD binding"/>
    <property type="evidence" value="ECO:0007669"/>
    <property type="project" value="InterPro"/>
</dbReference>
<keyword evidence="8" id="KW-1185">Reference proteome</keyword>
<evidence type="ECO:0000313" key="7">
    <source>
        <dbReference type="EMBL" id="RAL06544.1"/>
    </source>
</evidence>
<sequence>MAGKPVQLSSCLSAMLNRKVLIIGAGSTGLALAQGLKKKGIPFTVYEKDARPHARERNWTFGLHWGAEPLRKLVPAHVFSQIEAAQVDPHVATKDTDRLPFKNGATGELIMHIESAKFYRLRRDKFRAMLLTDLAPDHEIQRGKELADLTYSLDGKTITAHFADNTSATGAILIATDGPHSRTRTLLVGEARAKPTPIDFASTMCFSTHTGEHALFLRAPPHHPLYSTRSGRTQTESWVFFHYISFPEARDSINTRSNAEHVRHQKQLARRFADPWRSVFEWMPADAPVWYAKLRNWDPSLPEHRWDNRLGRVTLAGDAAHPMTFQRGRHGIKHSKLFVGSEMVHDFWASYREPT</sequence>
<dbReference type="VEuPathDB" id="FungiDB:BO97DRAFT_430126"/>